<proteinExistence type="inferred from homology"/>
<dbReference type="PANTHER" id="PTHR14269">
    <property type="entry name" value="CDP-DIACYLGLYCEROL--GLYCEROL-3-PHOSPHATE 3-PHOSPHATIDYLTRANSFERASE-RELATED"/>
    <property type="match status" value="1"/>
</dbReference>
<evidence type="ECO:0000256" key="4">
    <source>
        <dbReference type="ARBA" id="ARBA00022679"/>
    </source>
</evidence>
<dbReference type="PATRIC" id="fig|70996.4.peg.138"/>
<dbReference type="STRING" id="70996.SE18_16350"/>
<name>A0A0P6Y8D9_9CHLR</name>
<evidence type="ECO:0000256" key="9">
    <source>
        <dbReference type="ARBA" id="ARBA00023209"/>
    </source>
</evidence>
<keyword evidence="8 12" id="KW-0472">Membrane</keyword>
<dbReference type="PROSITE" id="PS00379">
    <property type="entry name" value="CDP_ALCOHOL_P_TRANSF"/>
    <property type="match status" value="1"/>
</dbReference>
<feature type="transmembrane region" description="Helical" evidence="12">
    <location>
        <begin position="54"/>
        <end position="72"/>
    </location>
</feature>
<reference evidence="13 14" key="1">
    <citation type="submission" date="2015-07" db="EMBL/GenBank/DDBJ databases">
        <title>Whole genome sequence of Herpetosiphon geysericola DSM 7119.</title>
        <authorList>
            <person name="Hemp J."/>
            <person name="Ward L.M."/>
            <person name="Pace L.A."/>
            <person name="Fischer W.W."/>
        </authorList>
    </citation>
    <scope>NUCLEOTIDE SEQUENCE [LARGE SCALE GENOMIC DNA]</scope>
    <source>
        <strain evidence="13 14">DSM 7119</strain>
    </source>
</reference>
<evidence type="ECO:0000256" key="11">
    <source>
        <dbReference type="RuleBase" id="RU003750"/>
    </source>
</evidence>
<sequence length="216" mass="23804">MYSTGIKRWARRLMEDFVAPVLGRLGITPNMVTLIGVLLTAGVAAVLANGNLQVGGVLLILASIFDLFDGALARATNQSSRFGAFFDSIMDRYSEAVVFFGLLMFIHTTMIGNTTLALGLVYASIIGSIMVSYARARAEGLDIPCETGWLGRPERITILCTCLILNWLIAGLWILAIFTNITAIQRIYHVWRTEQAANPQPKPVKTSRWNISRKQP</sequence>
<keyword evidence="6 12" id="KW-1133">Transmembrane helix</keyword>
<feature type="transmembrane region" description="Helical" evidence="12">
    <location>
        <begin position="21"/>
        <end position="48"/>
    </location>
</feature>
<evidence type="ECO:0000256" key="5">
    <source>
        <dbReference type="ARBA" id="ARBA00022692"/>
    </source>
</evidence>
<dbReference type="InterPro" id="IPR048254">
    <property type="entry name" value="CDP_ALCOHOL_P_TRANSF_CS"/>
</dbReference>
<feature type="transmembrane region" description="Helical" evidence="12">
    <location>
        <begin position="93"/>
        <end position="110"/>
    </location>
</feature>
<comment type="caution">
    <text evidence="13">The sequence shown here is derived from an EMBL/GenBank/DDBJ whole genome shotgun (WGS) entry which is preliminary data.</text>
</comment>
<evidence type="ECO:0000256" key="12">
    <source>
        <dbReference type="SAM" id="Phobius"/>
    </source>
</evidence>
<dbReference type="Proteomes" id="UP000050277">
    <property type="component" value="Unassembled WGS sequence"/>
</dbReference>
<evidence type="ECO:0008006" key="15">
    <source>
        <dbReference type="Google" id="ProtNLM"/>
    </source>
</evidence>
<dbReference type="AlphaFoldDB" id="A0A0P6Y8D9"/>
<evidence type="ECO:0000256" key="6">
    <source>
        <dbReference type="ARBA" id="ARBA00022989"/>
    </source>
</evidence>
<keyword evidence="9" id="KW-0594">Phospholipid biosynthesis</keyword>
<evidence type="ECO:0000256" key="2">
    <source>
        <dbReference type="ARBA" id="ARBA00010441"/>
    </source>
</evidence>
<keyword evidence="14" id="KW-1185">Reference proteome</keyword>
<comment type="similarity">
    <text evidence="2 11">Belongs to the CDP-alcohol phosphatidyltransferase class-I family.</text>
</comment>
<dbReference type="Pfam" id="PF01066">
    <property type="entry name" value="CDP-OH_P_transf"/>
    <property type="match status" value="1"/>
</dbReference>
<keyword evidence="10" id="KW-1208">Phospholipid metabolism</keyword>
<keyword evidence="5 12" id="KW-0812">Transmembrane</keyword>
<evidence type="ECO:0000313" key="13">
    <source>
        <dbReference type="EMBL" id="KPL85254.1"/>
    </source>
</evidence>
<feature type="transmembrane region" description="Helical" evidence="12">
    <location>
        <begin position="156"/>
        <end position="178"/>
    </location>
</feature>
<dbReference type="GO" id="GO:0016020">
    <property type="term" value="C:membrane"/>
    <property type="evidence" value="ECO:0007669"/>
    <property type="project" value="UniProtKB-SubCell"/>
</dbReference>
<dbReference type="InterPro" id="IPR050324">
    <property type="entry name" value="CDP-alcohol_PTase-I"/>
</dbReference>
<dbReference type="InterPro" id="IPR000462">
    <property type="entry name" value="CDP-OH_P_trans"/>
</dbReference>
<evidence type="ECO:0000256" key="7">
    <source>
        <dbReference type="ARBA" id="ARBA00023098"/>
    </source>
</evidence>
<protein>
    <recommendedName>
        <fullName evidence="15">CDP-alcohol phosphatidyltransferase</fullName>
    </recommendedName>
</protein>
<dbReference type="InterPro" id="IPR043130">
    <property type="entry name" value="CDP-OH_PTrfase_TM_dom"/>
</dbReference>
<keyword evidence="7" id="KW-0443">Lipid metabolism</keyword>
<evidence type="ECO:0000256" key="8">
    <source>
        <dbReference type="ARBA" id="ARBA00023136"/>
    </source>
</evidence>
<dbReference type="PANTHER" id="PTHR14269:SF11">
    <property type="entry name" value="CDP-DIACYLGLYCEROL--GLYCEROL-3-PHOSPHATE 3-PHOSPHATIDYLTRANSFERASE"/>
    <property type="match status" value="1"/>
</dbReference>
<evidence type="ECO:0000256" key="1">
    <source>
        <dbReference type="ARBA" id="ARBA00004141"/>
    </source>
</evidence>
<dbReference type="GO" id="GO:0016780">
    <property type="term" value="F:phosphotransferase activity, for other substituted phosphate groups"/>
    <property type="evidence" value="ECO:0007669"/>
    <property type="project" value="InterPro"/>
</dbReference>
<keyword evidence="4 11" id="KW-0808">Transferase</keyword>
<gene>
    <name evidence="13" type="ORF">SE18_16350</name>
</gene>
<dbReference type="Gene3D" id="1.20.120.1760">
    <property type="match status" value="1"/>
</dbReference>
<evidence type="ECO:0000256" key="3">
    <source>
        <dbReference type="ARBA" id="ARBA00022516"/>
    </source>
</evidence>
<evidence type="ECO:0000313" key="14">
    <source>
        <dbReference type="Proteomes" id="UP000050277"/>
    </source>
</evidence>
<keyword evidence="3" id="KW-0444">Lipid biosynthesis</keyword>
<organism evidence="13 14">
    <name type="scientific">Herpetosiphon geysericola</name>
    <dbReference type="NCBI Taxonomy" id="70996"/>
    <lineage>
        <taxon>Bacteria</taxon>
        <taxon>Bacillati</taxon>
        <taxon>Chloroflexota</taxon>
        <taxon>Chloroflexia</taxon>
        <taxon>Herpetosiphonales</taxon>
        <taxon>Herpetosiphonaceae</taxon>
        <taxon>Herpetosiphon</taxon>
    </lineage>
</organism>
<dbReference type="GO" id="GO:0046474">
    <property type="term" value="P:glycerophospholipid biosynthetic process"/>
    <property type="evidence" value="ECO:0007669"/>
    <property type="project" value="TreeGrafter"/>
</dbReference>
<evidence type="ECO:0000256" key="10">
    <source>
        <dbReference type="ARBA" id="ARBA00023264"/>
    </source>
</evidence>
<accession>A0A0P6Y8D9</accession>
<comment type="subcellular location">
    <subcellularLocation>
        <location evidence="1">Membrane</location>
        <topology evidence="1">Multi-pass membrane protein</topology>
    </subcellularLocation>
</comment>
<dbReference type="EMBL" id="LGKP01000025">
    <property type="protein sequence ID" value="KPL85254.1"/>
    <property type="molecule type" value="Genomic_DNA"/>
</dbReference>
<dbReference type="RefSeq" id="WP_083469957.1">
    <property type="nucleotide sequence ID" value="NZ_LGKP01000025.1"/>
</dbReference>